<keyword evidence="1" id="KW-0175">Coiled coil</keyword>
<accession>A0A6C0BRB0</accession>
<organism evidence="2">
    <name type="scientific">viral metagenome</name>
    <dbReference type="NCBI Taxonomy" id="1070528"/>
    <lineage>
        <taxon>unclassified sequences</taxon>
        <taxon>metagenomes</taxon>
        <taxon>organismal metagenomes</taxon>
    </lineage>
</organism>
<name>A0A6C0BRB0_9ZZZZ</name>
<protein>
    <submittedName>
        <fullName evidence="2">Uncharacterized protein</fullName>
    </submittedName>
</protein>
<evidence type="ECO:0000256" key="1">
    <source>
        <dbReference type="SAM" id="Coils"/>
    </source>
</evidence>
<sequence length="207" mass="23944">MDTPFQTYERRPKTLEPNILSSCLRPVRFIWEPAPERHYEAKTYIIVDRRNNPDFFSLYGTCDRNPIEHKVEGFTHGDAIAYVHTYICEHIGRSVDRYILEIDGPLKIAEAPLRDWSTLKWTGAALGLGAAAYGGYRGIRYVMSLRNRLNLLQDKLYILDGALSRVKLLLNQKKAVKKDIEEMQLQLRQVRLDSDEMLAKFQLPSSD</sequence>
<evidence type="ECO:0000313" key="2">
    <source>
        <dbReference type="EMBL" id="QHS93928.1"/>
    </source>
</evidence>
<feature type="coiled-coil region" evidence="1">
    <location>
        <begin position="166"/>
        <end position="200"/>
    </location>
</feature>
<dbReference type="AlphaFoldDB" id="A0A6C0BRB0"/>
<dbReference type="EMBL" id="MN739212">
    <property type="protein sequence ID" value="QHS93928.1"/>
    <property type="molecule type" value="Genomic_DNA"/>
</dbReference>
<reference evidence="2" key="1">
    <citation type="journal article" date="2020" name="Nature">
        <title>Giant virus diversity and host interactions through global metagenomics.</title>
        <authorList>
            <person name="Schulz F."/>
            <person name="Roux S."/>
            <person name="Paez-Espino D."/>
            <person name="Jungbluth S."/>
            <person name="Walsh D.A."/>
            <person name="Denef V.J."/>
            <person name="McMahon K.D."/>
            <person name="Konstantinidis K.T."/>
            <person name="Eloe-Fadrosh E.A."/>
            <person name="Kyrpides N.C."/>
            <person name="Woyke T."/>
        </authorList>
    </citation>
    <scope>NUCLEOTIDE SEQUENCE</scope>
    <source>
        <strain evidence="2">GVMAG-M-3300018080-19</strain>
    </source>
</reference>
<proteinExistence type="predicted"/>